<protein>
    <submittedName>
        <fullName evidence="1">Uncharacterized protein</fullName>
    </submittedName>
</protein>
<sequence>MDQQAGFALFQLQQFALLFAGDYRLDDMLAGGQGAACVR</sequence>
<evidence type="ECO:0000313" key="1">
    <source>
        <dbReference type="EMBL" id="VEA73222.1"/>
    </source>
</evidence>
<accession>A0A447QT65</accession>
<organism evidence="1 2">
    <name type="scientific">Serratia rubidaea</name>
    <name type="common">Serratia marinorubra</name>
    <dbReference type="NCBI Taxonomy" id="61652"/>
    <lineage>
        <taxon>Bacteria</taxon>
        <taxon>Pseudomonadati</taxon>
        <taxon>Pseudomonadota</taxon>
        <taxon>Gammaproteobacteria</taxon>
        <taxon>Enterobacterales</taxon>
        <taxon>Yersiniaceae</taxon>
        <taxon>Serratia</taxon>
    </lineage>
</organism>
<reference evidence="1 2" key="1">
    <citation type="submission" date="2018-12" db="EMBL/GenBank/DDBJ databases">
        <authorList>
            <consortium name="Pathogen Informatics"/>
        </authorList>
    </citation>
    <scope>NUCLEOTIDE SEQUENCE [LARGE SCALE GENOMIC DNA]</scope>
    <source>
        <strain evidence="1 2">NCTC9419</strain>
    </source>
</reference>
<gene>
    <name evidence="1" type="ORF">NCTC9419_04850</name>
</gene>
<proteinExistence type="predicted"/>
<name>A0A447QT65_SERRU</name>
<dbReference type="AlphaFoldDB" id="A0A447QT65"/>
<dbReference type="EMBL" id="LR134155">
    <property type="protein sequence ID" value="VEA73222.1"/>
    <property type="molecule type" value="Genomic_DNA"/>
</dbReference>
<evidence type="ECO:0000313" key="2">
    <source>
        <dbReference type="Proteomes" id="UP000271603"/>
    </source>
</evidence>
<dbReference type="Proteomes" id="UP000271603">
    <property type="component" value="Chromosome"/>
</dbReference>